<evidence type="ECO:0000313" key="1">
    <source>
        <dbReference type="EMBL" id="GBP54038.1"/>
    </source>
</evidence>
<reference evidence="1 2" key="1">
    <citation type="journal article" date="2019" name="Commun. Biol.">
        <title>The bagworm genome reveals a unique fibroin gene that provides high tensile strength.</title>
        <authorList>
            <person name="Kono N."/>
            <person name="Nakamura H."/>
            <person name="Ohtoshi R."/>
            <person name="Tomita M."/>
            <person name="Numata K."/>
            <person name="Arakawa K."/>
        </authorList>
    </citation>
    <scope>NUCLEOTIDE SEQUENCE [LARGE SCALE GENOMIC DNA]</scope>
</reference>
<gene>
    <name evidence="1" type="ORF">EVAR_85341_1</name>
</gene>
<accession>A0A4C1WRN0</accession>
<dbReference type="EMBL" id="BGZK01000638">
    <property type="protein sequence ID" value="GBP54038.1"/>
    <property type="molecule type" value="Genomic_DNA"/>
</dbReference>
<dbReference type="Proteomes" id="UP000299102">
    <property type="component" value="Unassembled WGS sequence"/>
</dbReference>
<protein>
    <submittedName>
        <fullName evidence="1">Uncharacterized protein</fullName>
    </submittedName>
</protein>
<organism evidence="1 2">
    <name type="scientific">Eumeta variegata</name>
    <name type="common">Bagworm moth</name>
    <name type="synonym">Eumeta japonica</name>
    <dbReference type="NCBI Taxonomy" id="151549"/>
    <lineage>
        <taxon>Eukaryota</taxon>
        <taxon>Metazoa</taxon>
        <taxon>Ecdysozoa</taxon>
        <taxon>Arthropoda</taxon>
        <taxon>Hexapoda</taxon>
        <taxon>Insecta</taxon>
        <taxon>Pterygota</taxon>
        <taxon>Neoptera</taxon>
        <taxon>Endopterygota</taxon>
        <taxon>Lepidoptera</taxon>
        <taxon>Glossata</taxon>
        <taxon>Ditrysia</taxon>
        <taxon>Tineoidea</taxon>
        <taxon>Psychidae</taxon>
        <taxon>Oiketicinae</taxon>
        <taxon>Eumeta</taxon>
    </lineage>
</organism>
<evidence type="ECO:0000313" key="2">
    <source>
        <dbReference type="Proteomes" id="UP000299102"/>
    </source>
</evidence>
<name>A0A4C1WRN0_EUMVA</name>
<comment type="caution">
    <text evidence="1">The sequence shown here is derived from an EMBL/GenBank/DDBJ whole genome shotgun (WGS) entry which is preliminary data.</text>
</comment>
<proteinExistence type="predicted"/>
<sequence length="227" mass="25482">MKLSVKSSGQVKSAAASVSPRNNKVVKGGVLYCVPIHHRPAPRRPRPPPAPRGTSVVISTYKLISGAGMSLRQRGGVLRIFFEEIEVLQSSPLVYRGHAENSPARKLKMAAPARAGVCRQLEFLALYLARFCHILYRDFAISCANEIEIEIELESKIEIESETGSESEEGLGTEPKTELLFKLRTQMMSEQTNIETVNRIRTRIGIMIGRKIARYKRLWSPFMSIRE</sequence>
<keyword evidence="2" id="KW-1185">Reference proteome</keyword>
<dbReference type="AlphaFoldDB" id="A0A4C1WRN0"/>